<dbReference type="RefSeq" id="WP_147826434.1">
    <property type="nucleotide sequence ID" value="NZ_BAAARG010000001.1"/>
</dbReference>
<organism evidence="3 4">
    <name type="scientific">Microbacterium mitrae</name>
    <dbReference type="NCBI Taxonomy" id="664640"/>
    <lineage>
        <taxon>Bacteria</taxon>
        <taxon>Bacillati</taxon>
        <taxon>Actinomycetota</taxon>
        <taxon>Actinomycetes</taxon>
        <taxon>Micrococcales</taxon>
        <taxon>Microbacteriaceae</taxon>
        <taxon>Microbacterium</taxon>
    </lineage>
</organism>
<dbReference type="PRINTS" id="PR00080">
    <property type="entry name" value="SDRFAMILY"/>
</dbReference>
<dbReference type="Proteomes" id="UP000321196">
    <property type="component" value="Unassembled WGS sequence"/>
</dbReference>
<sequence>MSDTGQNNASGTTSAEGSLAGATRRLVGKTAIVTGGSRGIGLGIAQRLVSEGARVVITARKPETLREAADQFEPGTVLAIAGKADDPDHRAEALATVAEQWGGLDILVNNAGINPVYGSIVDIDLDAARKIVEVNVVASLAWVQDVIKHPGLSFRERRGAIVGVSSVTGQVPSAGIGWYGVSKAANAHLTRTLAVELGPEIRVNAVAPAVVKTDFARALYEGKEEEVTQDYPLARLGTPADIAAAVAFLASPDAAWITGQILTLDGGLLVAGGTA</sequence>
<keyword evidence="4" id="KW-1185">Reference proteome</keyword>
<dbReference type="PANTHER" id="PTHR43943:SF2">
    <property type="entry name" value="DEHYDROGENASE_REDUCTASE 4"/>
    <property type="match status" value="1"/>
</dbReference>
<evidence type="ECO:0000256" key="2">
    <source>
        <dbReference type="ARBA" id="ARBA00023002"/>
    </source>
</evidence>
<dbReference type="PRINTS" id="PR00081">
    <property type="entry name" value="GDHRDH"/>
</dbReference>
<protein>
    <submittedName>
        <fullName evidence="3">SDR family oxidoreductase</fullName>
    </submittedName>
</protein>
<dbReference type="CDD" id="cd05233">
    <property type="entry name" value="SDR_c"/>
    <property type="match status" value="1"/>
</dbReference>
<dbReference type="FunFam" id="3.40.50.720:FF:000084">
    <property type="entry name" value="Short-chain dehydrogenase reductase"/>
    <property type="match status" value="1"/>
</dbReference>
<dbReference type="SUPFAM" id="SSF51735">
    <property type="entry name" value="NAD(P)-binding Rossmann-fold domains"/>
    <property type="match status" value="1"/>
</dbReference>
<reference evidence="3 4" key="1">
    <citation type="submission" date="2019-08" db="EMBL/GenBank/DDBJ databases">
        <authorList>
            <person name="Dong K."/>
        </authorList>
    </citation>
    <scope>NUCLEOTIDE SEQUENCE [LARGE SCALE GENOMIC DNA]</scope>
    <source>
        <strain evidence="3 4">M4-8</strain>
    </source>
</reference>
<gene>
    <name evidence="3" type="ORF">FVP60_11540</name>
</gene>
<dbReference type="AlphaFoldDB" id="A0A5C8HKY0"/>
<name>A0A5C8HKY0_9MICO</name>
<dbReference type="EMBL" id="VRSW01000004">
    <property type="protein sequence ID" value="TXK03504.1"/>
    <property type="molecule type" value="Genomic_DNA"/>
</dbReference>
<keyword evidence="2" id="KW-0560">Oxidoreductase</keyword>
<dbReference type="NCBIfam" id="NF005559">
    <property type="entry name" value="PRK07231.1"/>
    <property type="match status" value="1"/>
</dbReference>
<evidence type="ECO:0000313" key="3">
    <source>
        <dbReference type="EMBL" id="TXK03504.1"/>
    </source>
</evidence>
<proteinExistence type="inferred from homology"/>
<evidence type="ECO:0000256" key="1">
    <source>
        <dbReference type="ARBA" id="ARBA00006484"/>
    </source>
</evidence>
<accession>A0A5C8HKY0</accession>
<evidence type="ECO:0000313" key="4">
    <source>
        <dbReference type="Proteomes" id="UP000321196"/>
    </source>
</evidence>
<comment type="caution">
    <text evidence="3">The sequence shown here is derived from an EMBL/GenBank/DDBJ whole genome shotgun (WGS) entry which is preliminary data.</text>
</comment>
<dbReference type="Gene3D" id="3.40.50.720">
    <property type="entry name" value="NAD(P)-binding Rossmann-like Domain"/>
    <property type="match status" value="1"/>
</dbReference>
<dbReference type="PANTHER" id="PTHR43943">
    <property type="entry name" value="DEHYDROGENASE/REDUCTASE (SDR FAMILY) MEMBER 4"/>
    <property type="match status" value="1"/>
</dbReference>
<dbReference type="OrthoDB" id="517007at2"/>
<dbReference type="InterPro" id="IPR002347">
    <property type="entry name" value="SDR_fam"/>
</dbReference>
<dbReference type="Pfam" id="PF13561">
    <property type="entry name" value="adh_short_C2"/>
    <property type="match status" value="1"/>
</dbReference>
<dbReference type="GO" id="GO:0016491">
    <property type="term" value="F:oxidoreductase activity"/>
    <property type="evidence" value="ECO:0007669"/>
    <property type="project" value="UniProtKB-KW"/>
</dbReference>
<dbReference type="InterPro" id="IPR036291">
    <property type="entry name" value="NAD(P)-bd_dom_sf"/>
</dbReference>
<comment type="similarity">
    <text evidence="1">Belongs to the short-chain dehydrogenases/reductases (SDR) family.</text>
</comment>